<name>A0ABU1BKY6_9BURK</name>
<protein>
    <submittedName>
        <fullName evidence="2">PIN domain-containing protein</fullName>
    </submittedName>
</protein>
<reference evidence="2 3" key="1">
    <citation type="submission" date="2023-08" db="EMBL/GenBank/DDBJ databases">
        <title>Oxalobacteraceae gen .nov., isolated from river sludge outside the plant.</title>
        <authorList>
            <person name="Zhao S.Y."/>
        </authorList>
    </citation>
    <scope>NUCLEOTIDE SEQUENCE [LARGE SCALE GENOMIC DNA]</scope>
    <source>
        <strain evidence="2 3">R-40</strain>
    </source>
</reference>
<proteinExistence type="predicted"/>
<dbReference type="RefSeq" id="WP_338434654.1">
    <property type="nucleotide sequence ID" value="NZ_JAUYVH010000001.1"/>
</dbReference>
<evidence type="ECO:0000313" key="2">
    <source>
        <dbReference type="EMBL" id="MDQ9168814.1"/>
    </source>
</evidence>
<organism evidence="2 3">
    <name type="scientific">Keguizhuia sedimenti</name>
    <dbReference type="NCBI Taxonomy" id="3064264"/>
    <lineage>
        <taxon>Bacteria</taxon>
        <taxon>Pseudomonadati</taxon>
        <taxon>Pseudomonadota</taxon>
        <taxon>Betaproteobacteria</taxon>
        <taxon>Burkholderiales</taxon>
        <taxon>Oxalobacteraceae</taxon>
        <taxon>Keguizhuia</taxon>
    </lineage>
</organism>
<accession>A0ABU1BKY6</accession>
<feature type="domain" description="PIN-like" evidence="1">
    <location>
        <begin position="7"/>
        <end position="105"/>
    </location>
</feature>
<comment type="caution">
    <text evidence="2">The sequence shown here is derived from an EMBL/GenBank/DDBJ whole genome shotgun (WGS) entry which is preliminary data.</text>
</comment>
<dbReference type="InterPro" id="IPR041494">
    <property type="entry name" value="PIN7"/>
</dbReference>
<sequence>MKTNYVLIDYESVQPTDIDLLHGGPFKVRIFLGPHQAKKVGTALAMALQPFGRDAEYILLETSGPNALDFHIAYYVGVFSRDEPEAYFHIISKDGGFDPLIQHLRGKKLLVRRSECIADIPFFTATALTVSEAQIQQVIADLIRRKDSKPSTRKKLASTIQALFKEKLSEQQLENLFNSLSERGAIKLEGATVSYTLPEVPPAIELPRKAA</sequence>
<dbReference type="Pfam" id="PF18475">
    <property type="entry name" value="PIN7"/>
    <property type="match status" value="1"/>
</dbReference>
<evidence type="ECO:0000313" key="3">
    <source>
        <dbReference type="Proteomes" id="UP001225596"/>
    </source>
</evidence>
<dbReference type="Proteomes" id="UP001225596">
    <property type="component" value="Unassembled WGS sequence"/>
</dbReference>
<dbReference type="EMBL" id="JAUYVH010000001">
    <property type="protein sequence ID" value="MDQ9168814.1"/>
    <property type="molecule type" value="Genomic_DNA"/>
</dbReference>
<keyword evidence="3" id="KW-1185">Reference proteome</keyword>
<evidence type="ECO:0000259" key="1">
    <source>
        <dbReference type="Pfam" id="PF18475"/>
    </source>
</evidence>
<gene>
    <name evidence="2" type="ORF">Q8A64_00150</name>
</gene>